<reference evidence="8" key="2">
    <citation type="journal article" date="2014" name="ISME J.">
        <title>Microbial stratification in low pH oxic and suboxic macroscopic growths along an acid mine drainage.</title>
        <authorList>
            <person name="Mendez-Garcia C."/>
            <person name="Mesa V."/>
            <person name="Sprenger R.R."/>
            <person name="Richter M."/>
            <person name="Diez M.S."/>
            <person name="Solano J."/>
            <person name="Bargiela R."/>
            <person name="Golyshina O.V."/>
            <person name="Manteca A."/>
            <person name="Ramos J.L."/>
            <person name="Gallego J.R."/>
            <person name="Llorente I."/>
            <person name="Martins Dos Santos V.A."/>
            <person name="Jensen O.N."/>
            <person name="Pelaez A.I."/>
            <person name="Sanchez J."/>
            <person name="Ferrer M."/>
        </authorList>
    </citation>
    <scope>NUCLEOTIDE SEQUENCE</scope>
</reference>
<keyword evidence="5 7" id="KW-1133">Transmembrane helix</keyword>
<dbReference type="PANTHER" id="PTHR42775">
    <property type="entry name" value="PERMEASE RV2963-RELATED"/>
    <property type="match status" value="1"/>
</dbReference>
<name>T0YHQ9_9ZZZZ</name>
<organism evidence="8">
    <name type="scientific">mine drainage metagenome</name>
    <dbReference type="NCBI Taxonomy" id="410659"/>
    <lineage>
        <taxon>unclassified sequences</taxon>
        <taxon>metagenomes</taxon>
        <taxon>ecological metagenomes</taxon>
    </lineage>
</organism>
<dbReference type="EMBL" id="AUZX01014735">
    <property type="protein sequence ID" value="EQD31387.1"/>
    <property type="molecule type" value="Genomic_DNA"/>
</dbReference>
<dbReference type="GO" id="GO:0005886">
    <property type="term" value="C:plasma membrane"/>
    <property type="evidence" value="ECO:0007669"/>
    <property type="project" value="UniProtKB-SubCell"/>
</dbReference>
<gene>
    <name evidence="8" type="ORF">B1A_19970</name>
</gene>
<comment type="similarity">
    <text evidence="2">Belongs to the UPF0718 family.</text>
</comment>
<reference evidence="8" key="1">
    <citation type="submission" date="2013-08" db="EMBL/GenBank/DDBJ databases">
        <authorList>
            <person name="Mendez C."/>
            <person name="Richter M."/>
            <person name="Ferrer M."/>
            <person name="Sanchez J."/>
        </authorList>
    </citation>
    <scope>NUCLEOTIDE SEQUENCE</scope>
</reference>
<keyword evidence="3" id="KW-1003">Cell membrane</keyword>
<accession>T0YHQ9</accession>
<evidence type="ECO:0000256" key="1">
    <source>
        <dbReference type="ARBA" id="ARBA00004651"/>
    </source>
</evidence>
<feature type="transmembrane region" description="Helical" evidence="7">
    <location>
        <begin position="118"/>
        <end position="142"/>
    </location>
</feature>
<feature type="transmembrane region" description="Helical" evidence="7">
    <location>
        <begin position="81"/>
        <end position="106"/>
    </location>
</feature>
<evidence type="ECO:0000256" key="5">
    <source>
        <dbReference type="ARBA" id="ARBA00022989"/>
    </source>
</evidence>
<evidence type="ECO:0000256" key="2">
    <source>
        <dbReference type="ARBA" id="ARBA00006386"/>
    </source>
</evidence>
<protein>
    <submittedName>
        <fullName evidence="8">Permease</fullName>
    </submittedName>
</protein>
<dbReference type="Pfam" id="PF03773">
    <property type="entry name" value="ArsP_1"/>
    <property type="match status" value="1"/>
</dbReference>
<evidence type="ECO:0000256" key="3">
    <source>
        <dbReference type="ARBA" id="ARBA00022475"/>
    </source>
</evidence>
<feature type="transmembrane region" description="Helical" evidence="7">
    <location>
        <begin position="148"/>
        <end position="168"/>
    </location>
</feature>
<dbReference type="InterPro" id="IPR053166">
    <property type="entry name" value="UPF0718_permease"/>
</dbReference>
<evidence type="ECO:0000256" key="7">
    <source>
        <dbReference type="SAM" id="Phobius"/>
    </source>
</evidence>
<proteinExistence type="inferred from homology"/>
<comment type="subcellular location">
    <subcellularLocation>
        <location evidence="1">Cell membrane</location>
        <topology evidence="1">Multi-pass membrane protein</topology>
    </subcellularLocation>
</comment>
<feature type="non-terminal residue" evidence="8">
    <location>
        <position position="1"/>
    </location>
</feature>
<dbReference type="InterPro" id="IPR005524">
    <property type="entry name" value="DUF318"/>
</dbReference>
<evidence type="ECO:0000256" key="4">
    <source>
        <dbReference type="ARBA" id="ARBA00022692"/>
    </source>
</evidence>
<feature type="non-terminal residue" evidence="8">
    <location>
        <position position="221"/>
    </location>
</feature>
<sequence length="221" mass="24462">WPDYDYIDCYYLLGFFYVKRLIEAAQDQANMNIAGSMEGHAAMDMSIDGNGSLWHRLRSKQAITSISHIFIMEWAAVIRDIVVGLLIAGAIAAWVPSSFWVHFFAVGHPLLSKIWGPIIGPVVSLLSFVCSIGNVPLAAVLWNGGISFGGVISFIFADLIILPILVIYRKYYGTKMMLFILGSFYVTMVFAGYIVEILFSVLGLVPTVRSAKIGEIAVQWN</sequence>
<keyword evidence="4 7" id="KW-0812">Transmembrane</keyword>
<dbReference type="AlphaFoldDB" id="T0YHQ9"/>
<keyword evidence="6 7" id="KW-0472">Membrane</keyword>
<dbReference type="PANTHER" id="PTHR42775:SF1">
    <property type="entry name" value="PERMEASE RV2963-RELATED"/>
    <property type="match status" value="1"/>
</dbReference>
<feature type="transmembrane region" description="Helical" evidence="7">
    <location>
        <begin position="180"/>
        <end position="205"/>
    </location>
</feature>
<comment type="caution">
    <text evidence="8">The sequence shown here is derived from an EMBL/GenBank/DDBJ whole genome shotgun (WGS) entry which is preliminary data.</text>
</comment>
<evidence type="ECO:0000313" key="8">
    <source>
        <dbReference type="EMBL" id="EQD31387.1"/>
    </source>
</evidence>
<evidence type="ECO:0000256" key="6">
    <source>
        <dbReference type="ARBA" id="ARBA00023136"/>
    </source>
</evidence>